<dbReference type="CDD" id="cd14014">
    <property type="entry name" value="STKc_PknB_like"/>
    <property type="match status" value="1"/>
</dbReference>
<dbReference type="Pfam" id="PF00069">
    <property type="entry name" value="Pkinase"/>
    <property type="match status" value="1"/>
</dbReference>
<feature type="region of interest" description="Disordered" evidence="8">
    <location>
        <begin position="411"/>
        <end position="502"/>
    </location>
</feature>
<accession>A0A849BUE9</accession>
<feature type="region of interest" description="Disordered" evidence="8">
    <location>
        <begin position="357"/>
        <end position="380"/>
    </location>
</feature>
<keyword evidence="6 7" id="KW-0067">ATP-binding</keyword>
<dbReference type="PROSITE" id="PS00108">
    <property type="entry name" value="PROTEIN_KINASE_ST"/>
    <property type="match status" value="1"/>
</dbReference>
<dbReference type="Gene3D" id="1.10.510.10">
    <property type="entry name" value="Transferase(Phosphotransferase) domain 1"/>
    <property type="match status" value="1"/>
</dbReference>
<dbReference type="InterPro" id="IPR011009">
    <property type="entry name" value="Kinase-like_dom_sf"/>
</dbReference>
<dbReference type="SUPFAM" id="SSF56112">
    <property type="entry name" value="Protein kinase-like (PK-like)"/>
    <property type="match status" value="1"/>
</dbReference>
<dbReference type="Gene3D" id="3.30.200.20">
    <property type="entry name" value="Phosphorylase Kinase, domain 1"/>
    <property type="match status" value="1"/>
</dbReference>
<feature type="binding site" evidence="7">
    <location>
        <position position="41"/>
    </location>
    <ligand>
        <name>ATP</name>
        <dbReference type="ChEBI" id="CHEBI:30616"/>
    </ligand>
</feature>
<comment type="caution">
    <text evidence="10">The sequence shown here is derived from an EMBL/GenBank/DDBJ whole genome shotgun (WGS) entry which is preliminary data.</text>
</comment>
<dbReference type="InterPro" id="IPR017441">
    <property type="entry name" value="Protein_kinase_ATP_BS"/>
</dbReference>
<organism evidence="10 11">
    <name type="scientific">Nocardia uniformis</name>
    <dbReference type="NCBI Taxonomy" id="53432"/>
    <lineage>
        <taxon>Bacteria</taxon>
        <taxon>Bacillati</taxon>
        <taxon>Actinomycetota</taxon>
        <taxon>Actinomycetes</taxon>
        <taxon>Mycobacteriales</taxon>
        <taxon>Nocardiaceae</taxon>
        <taxon>Nocardia</taxon>
    </lineage>
</organism>
<dbReference type="PANTHER" id="PTHR43289:SF6">
    <property type="entry name" value="SERINE_THREONINE-PROTEIN KINASE NEKL-3"/>
    <property type="match status" value="1"/>
</dbReference>
<feature type="compositionally biased region" description="Low complexity" evidence="8">
    <location>
        <begin position="488"/>
        <end position="502"/>
    </location>
</feature>
<keyword evidence="11" id="KW-1185">Reference proteome</keyword>
<dbReference type="Proteomes" id="UP000586827">
    <property type="component" value="Unassembled WGS sequence"/>
</dbReference>
<keyword evidence="3" id="KW-0808">Transferase</keyword>
<feature type="domain" description="Protein kinase" evidence="9">
    <location>
        <begin position="12"/>
        <end position="273"/>
    </location>
</feature>
<evidence type="ECO:0000256" key="5">
    <source>
        <dbReference type="ARBA" id="ARBA00022777"/>
    </source>
</evidence>
<dbReference type="EMBL" id="JABELX010000001">
    <property type="protein sequence ID" value="NNH68476.1"/>
    <property type="molecule type" value="Genomic_DNA"/>
</dbReference>
<dbReference type="GO" id="GO:0005524">
    <property type="term" value="F:ATP binding"/>
    <property type="evidence" value="ECO:0007669"/>
    <property type="project" value="UniProtKB-UniRule"/>
</dbReference>
<dbReference type="PROSITE" id="PS00107">
    <property type="entry name" value="PROTEIN_KINASE_ATP"/>
    <property type="match status" value="1"/>
</dbReference>
<evidence type="ECO:0000256" key="4">
    <source>
        <dbReference type="ARBA" id="ARBA00022741"/>
    </source>
</evidence>
<dbReference type="PROSITE" id="PS50011">
    <property type="entry name" value="PROTEIN_KINASE_DOM"/>
    <property type="match status" value="1"/>
</dbReference>
<dbReference type="AlphaFoldDB" id="A0A849BUE9"/>
<keyword evidence="5 10" id="KW-0418">Kinase</keyword>
<evidence type="ECO:0000256" key="2">
    <source>
        <dbReference type="ARBA" id="ARBA00022527"/>
    </source>
</evidence>
<evidence type="ECO:0000313" key="11">
    <source>
        <dbReference type="Proteomes" id="UP000586827"/>
    </source>
</evidence>
<dbReference type="RefSeq" id="WP_067520510.1">
    <property type="nucleotide sequence ID" value="NZ_JABELX010000001.1"/>
</dbReference>
<evidence type="ECO:0000256" key="8">
    <source>
        <dbReference type="SAM" id="MobiDB-lite"/>
    </source>
</evidence>
<gene>
    <name evidence="10" type="ORF">HLB23_01020</name>
</gene>
<name>A0A849BUE9_9NOCA</name>
<evidence type="ECO:0000313" key="10">
    <source>
        <dbReference type="EMBL" id="NNH68476.1"/>
    </source>
</evidence>
<dbReference type="PANTHER" id="PTHR43289">
    <property type="entry name" value="MITOGEN-ACTIVATED PROTEIN KINASE KINASE KINASE 20-RELATED"/>
    <property type="match status" value="1"/>
</dbReference>
<dbReference type="InterPro" id="IPR000719">
    <property type="entry name" value="Prot_kinase_dom"/>
</dbReference>
<reference evidence="10 11" key="1">
    <citation type="submission" date="2020-05" db="EMBL/GenBank/DDBJ databases">
        <title>MicrobeNet Type strains.</title>
        <authorList>
            <person name="Nicholson A.C."/>
        </authorList>
    </citation>
    <scope>NUCLEOTIDE SEQUENCE [LARGE SCALE GENOMIC DNA]</scope>
    <source>
        <strain evidence="10 11">JCM 3224</strain>
    </source>
</reference>
<protein>
    <recommendedName>
        <fullName evidence="1">non-specific serine/threonine protein kinase</fullName>
        <ecNumber evidence="1">2.7.11.1</ecNumber>
    </recommendedName>
</protein>
<feature type="compositionally biased region" description="Pro residues" evidence="8">
    <location>
        <begin position="436"/>
        <end position="466"/>
    </location>
</feature>
<dbReference type="InterPro" id="IPR008271">
    <property type="entry name" value="Ser/Thr_kinase_AS"/>
</dbReference>
<dbReference type="GO" id="GO:0004674">
    <property type="term" value="F:protein serine/threonine kinase activity"/>
    <property type="evidence" value="ECO:0007669"/>
    <property type="project" value="UniProtKB-KW"/>
</dbReference>
<keyword evidence="2" id="KW-0723">Serine/threonine-protein kinase</keyword>
<evidence type="ECO:0000256" key="6">
    <source>
        <dbReference type="ARBA" id="ARBA00022840"/>
    </source>
</evidence>
<dbReference type="EC" id="2.7.11.1" evidence="1"/>
<evidence type="ECO:0000256" key="1">
    <source>
        <dbReference type="ARBA" id="ARBA00012513"/>
    </source>
</evidence>
<evidence type="ECO:0000256" key="3">
    <source>
        <dbReference type="ARBA" id="ARBA00022679"/>
    </source>
</evidence>
<proteinExistence type="predicted"/>
<sequence>MGLQPGAVFAGFTIERLLGTGGMGMVYLARHPRLQRRVALKVLTNTFTVDPKARAAFDREATLAAGLDHPNIVSVYDRNATEDPALWLAMRYIDGGDAAGLLSDHPDGLDPARAVRLLSDAAHALDYAHAQGVLHRDVKPANLLIENDHRDGERAVLTDFGIARTLDDTVTLSGIAATFAYAAPERFSETPADHRADIYSLGCTLFQLLTGQPPFARKDQAAVIGAHLTAPPPAPRELRPELPAELDAVIATALAKSPQDRYPTCAALADAAARALPLSAVTARPEPARPVAVSSDAALEQVAATTVARHAEFPGDTPVAKETAAPTALRDAQSPVRAQIADEAAAATVVHNAVSLAKGEPHNPSPRWSAGPVTEPTADGSARRRFTVVSGLVLAAAGVAVVAALAVRGDSPATGTTISTPTVPQQVTSTTTPIPSSTPVPSEPPPVDTPPADPPAPVDTPMPADEPPVEQYAPTYTVQRPANPAPQAPAVVPQTRAHQWPG</sequence>
<evidence type="ECO:0000256" key="7">
    <source>
        <dbReference type="PROSITE-ProRule" id="PRU10141"/>
    </source>
</evidence>
<feature type="compositionally biased region" description="Low complexity" evidence="8">
    <location>
        <begin position="419"/>
        <end position="435"/>
    </location>
</feature>
<evidence type="ECO:0000259" key="9">
    <source>
        <dbReference type="PROSITE" id="PS50011"/>
    </source>
</evidence>
<dbReference type="SMART" id="SM00220">
    <property type="entry name" value="S_TKc"/>
    <property type="match status" value="1"/>
</dbReference>
<keyword evidence="4 7" id="KW-0547">Nucleotide-binding</keyword>